<keyword evidence="3" id="KW-1185">Reference proteome</keyword>
<evidence type="ECO:0000256" key="1">
    <source>
        <dbReference type="SAM" id="Coils"/>
    </source>
</evidence>
<keyword evidence="1" id="KW-0175">Coiled coil</keyword>
<dbReference type="AlphaFoldDB" id="A0A8J3Z2J5"/>
<organism evidence="2 3">
    <name type="scientific">Virgisporangium aurantiacum</name>
    <dbReference type="NCBI Taxonomy" id="175570"/>
    <lineage>
        <taxon>Bacteria</taxon>
        <taxon>Bacillati</taxon>
        <taxon>Actinomycetota</taxon>
        <taxon>Actinomycetes</taxon>
        <taxon>Micromonosporales</taxon>
        <taxon>Micromonosporaceae</taxon>
        <taxon>Virgisporangium</taxon>
    </lineage>
</organism>
<dbReference type="Proteomes" id="UP000612585">
    <property type="component" value="Unassembled WGS sequence"/>
</dbReference>
<name>A0A8J3Z2J5_9ACTN</name>
<reference evidence="2" key="1">
    <citation type="submission" date="2021-01" db="EMBL/GenBank/DDBJ databases">
        <title>Whole genome shotgun sequence of Virgisporangium aurantiacum NBRC 16421.</title>
        <authorList>
            <person name="Komaki H."/>
            <person name="Tamura T."/>
        </authorList>
    </citation>
    <scope>NUCLEOTIDE SEQUENCE</scope>
    <source>
        <strain evidence="2">NBRC 16421</strain>
    </source>
</reference>
<comment type="caution">
    <text evidence="2">The sequence shown here is derived from an EMBL/GenBank/DDBJ whole genome shotgun (WGS) entry which is preliminary data.</text>
</comment>
<protein>
    <recommendedName>
        <fullName evidence="4">Excreted virulence factor EspC, type VII ESX diderm</fullName>
    </recommendedName>
</protein>
<proteinExistence type="predicted"/>
<sequence length="374" mass="39307">MGFSVDVAALAGLPRQLDRLGEDAAAGRGYVDRHTQLGPGEGIINLVMGGHREATKQVSQFFHTLDSAAKTQSTGMGSALVSYRSTDLAAAAAFDDKLPVIAWPTTQPDMGSLGFADRGEPQNAMTAPPDYSGEYRFEMKWHSYLSPTSHVRNVIWEATGLAAKLGIGNRPIDIFVEWLKPWLGDWAGFRACADVHRNLAVAALTMSANVRSGSIDSQFVWTGNAADASRRDLANIGDALNRANTKLDELSAEYISVAENTYKLAEAVAGMVVVAADIATMALLELTLATRGGMALGAAMNLTMAVGKIWQLIEVGMKILDCIKIAESGAKAFTAGIDGFSVIDPNGPLPSLASAGAPGYSLPTGGGGQAPAYT</sequence>
<evidence type="ECO:0000313" key="3">
    <source>
        <dbReference type="Proteomes" id="UP000612585"/>
    </source>
</evidence>
<accession>A0A8J3Z2J5</accession>
<evidence type="ECO:0000313" key="2">
    <source>
        <dbReference type="EMBL" id="GIJ53858.1"/>
    </source>
</evidence>
<dbReference type="EMBL" id="BOPG01000009">
    <property type="protein sequence ID" value="GIJ53858.1"/>
    <property type="molecule type" value="Genomic_DNA"/>
</dbReference>
<gene>
    <name evidence="2" type="ORF">Vau01_013740</name>
</gene>
<dbReference type="RefSeq" id="WP_203988370.1">
    <property type="nucleotide sequence ID" value="NZ_BOPG01000009.1"/>
</dbReference>
<feature type="coiled-coil region" evidence="1">
    <location>
        <begin position="233"/>
        <end position="260"/>
    </location>
</feature>
<evidence type="ECO:0008006" key="4">
    <source>
        <dbReference type="Google" id="ProtNLM"/>
    </source>
</evidence>